<dbReference type="eggNOG" id="COG3187">
    <property type="taxonomic scope" value="Bacteria"/>
</dbReference>
<reference evidence="2 3" key="1">
    <citation type="submission" date="2016-10" db="EMBL/GenBank/DDBJ databases">
        <authorList>
            <person name="de Groot N.N."/>
        </authorList>
    </citation>
    <scope>NUCLEOTIDE SEQUENCE [LARGE SCALE GENOMIC DNA]</scope>
    <source>
        <strain evidence="2 3">CGMCC 1.10959</strain>
    </source>
</reference>
<dbReference type="EMBL" id="FPAW01000011">
    <property type="protein sequence ID" value="SFT88311.1"/>
    <property type="molecule type" value="Genomic_DNA"/>
</dbReference>
<evidence type="ECO:0000313" key="2">
    <source>
        <dbReference type="EMBL" id="SFT88311.1"/>
    </source>
</evidence>
<evidence type="ECO:0000259" key="1">
    <source>
        <dbReference type="Pfam" id="PF03724"/>
    </source>
</evidence>
<sequence>MFADRETSVASRAGILAVVLTLASCASRETVAAYGAAGRIWRLTELDGAAFGAVATLTFPSPGKIAAKTPCASYAAPMSAPYPWFEMGAVSASRTACPDPATDAEFLRALHSMTQSEVTGDVLILSNETGREMVFKSVG</sequence>
<organism evidence="2 3">
    <name type="scientific">Sedimentitalea nanhaiensis</name>
    <dbReference type="NCBI Taxonomy" id="999627"/>
    <lineage>
        <taxon>Bacteria</taxon>
        <taxon>Pseudomonadati</taxon>
        <taxon>Pseudomonadota</taxon>
        <taxon>Alphaproteobacteria</taxon>
        <taxon>Rhodobacterales</taxon>
        <taxon>Paracoccaceae</taxon>
        <taxon>Sedimentitalea</taxon>
    </lineage>
</organism>
<dbReference type="InterPro" id="IPR038670">
    <property type="entry name" value="HslJ-like_sf"/>
</dbReference>
<dbReference type="InterPro" id="IPR005184">
    <property type="entry name" value="DUF306_Meta_HslJ"/>
</dbReference>
<proteinExistence type="predicted"/>
<name>A0A1I7BMJ5_9RHOB</name>
<protein>
    <submittedName>
        <fullName evidence="2">Heat shock protein HslJ</fullName>
    </submittedName>
</protein>
<keyword evidence="3" id="KW-1185">Reference proteome</keyword>
<evidence type="ECO:0000313" key="3">
    <source>
        <dbReference type="Proteomes" id="UP000182466"/>
    </source>
</evidence>
<dbReference type="Proteomes" id="UP000182466">
    <property type="component" value="Unassembled WGS sequence"/>
</dbReference>
<keyword evidence="2" id="KW-0346">Stress response</keyword>
<accession>A0A1I7BMJ5</accession>
<dbReference type="PROSITE" id="PS51257">
    <property type="entry name" value="PROKAR_LIPOPROTEIN"/>
    <property type="match status" value="1"/>
</dbReference>
<dbReference type="Gene3D" id="2.40.128.270">
    <property type="match status" value="1"/>
</dbReference>
<dbReference type="STRING" id="999627.SAMN05216236_11122"/>
<dbReference type="Pfam" id="PF03724">
    <property type="entry name" value="META"/>
    <property type="match status" value="1"/>
</dbReference>
<gene>
    <name evidence="2" type="ORF">SAMN05216236_11122</name>
</gene>
<dbReference type="AlphaFoldDB" id="A0A1I7BMJ5"/>
<feature type="domain" description="DUF306" evidence="1">
    <location>
        <begin position="37"/>
        <end position="135"/>
    </location>
</feature>
<dbReference type="RefSeq" id="WP_245601425.1">
    <property type="nucleotide sequence ID" value="NZ_FPAW01000011.1"/>
</dbReference>